<dbReference type="PROSITE" id="PS51007">
    <property type="entry name" value="CYTC"/>
    <property type="match status" value="1"/>
</dbReference>
<dbReference type="InterPro" id="IPR036909">
    <property type="entry name" value="Cyt_c-like_dom_sf"/>
</dbReference>
<accession>A0A6V8MIK5</accession>
<dbReference type="EMBL" id="BLXX01000005">
    <property type="protein sequence ID" value="GFO59633.1"/>
    <property type="molecule type" value="Genomic_DNA"/>
</dbReference>
<evidence type="ECO:0000256" key="3">
    <source>
        <dbReference type="ARBA" id="ARBA00022723"/>
    </source>
</evidence>
<dbReference type="Gene3D" id="1.10.760.10">
    <property type="entry name" value="Cytochrome c-like domain"/>
    <property type="match status" value="1"/>
</dbReference>
<evidence type="ECO:0000313" key="10">
    <source>
        <dbReference type="Proteomes" id="UP000556026"/>
    </source>
</evidence>
<dbReference type="GO" id="GO:0009055">
    <property type="term" value="F:electron transfer activity"/>
    <property type="evidence" value="ECO:0007669"/>
    <property type="project" value="InterPro"/>
</dbReference>
<keyword evidence="2 6" id="KW-0349">Heme</keyword>
<evidence type="ECO:0000256" key="6">
    <source>
        <dbReference type="PROSITE-ProRule" id="PRU00433"/>
    </source>
</evidence>
<comment type="similarity">
    <text evidence="1">Belongs to the leucine-binding protein family.</text>
</comment>
<evidence type="ECO:0000256" key="2">
    <source>
        <dbReference type="ARBA" id="ARBA00022617"/>
    </source>
</evidence>
<evidence type="ECO:0000256" key="4">
    <source>
        <dbReference type="ARBA" id="ARBA00022729"/>
    </source>
</evidence>
<comment type="caution">
    <text evidence="9">The sequence shown here is derived from an EMBL/GenBank/DDBJ whole genome shotgun (WGS) entry which is preliminary data.</text>
</comment>
<feature type="signal peptide" evidence="7">
    <location>
        <begin position="1"/>
        <end position="24"/>
    </location>
</feature>
<reference evidence="10" key="1">
    <citation type="submission" date="2020-06" db="EMBL/GenBank/DDBJ databases">
        <title>Draft genomic sequence of Geomonas sp. Red330.</title>
        <authorList>
            <person name="Itoh H."/>
            <person name="Zhenxing X."/>
            <person name="Ushijima N."/>
            <person name="Masuda Y."/>
            <person name="Shiratori Y."/>
            <person name="Senoo K."/>
        </authorList>
    </citation>
    <scope>NUCLEOTIDE SEQUENCE [LARGE SCALE GENOMIC DNA]</scope>
    <source>
        <strain evidence="10">Red330</strain>
    </source>
</reference>
<dbReference type="InterPro" id="IPR009056">
    <property type="entry name" value="Cyt_c-like_dom"/>
</dbReference>
<dbReference type="RefSeq" id="WP_183354468.1">
    <property type="nucleotide sequence ID" value="NZ_BLXX01000005.1"/>
</dbReference>
<evidence type="ECO:0000256" key="7">
    <source>
        <dbReference type="SAM" id="SignalP"/>
    </source>
</evidence>
<feature type="chain" id="PRO_5028362291" evidence="7">
    <location>
        <begin position="25"/>
        <end position="567"/>
    </location>
</feature>
<dbReference type="Gene3D" id="3.40.50.2300">
    <property type="match status" value="2"/>
</dbReference>
<keyword evidence="10" id="KW-1185">Reference proteome</keyword>
<evidence type="ECO:0000256" key="1">
    <source>
        <dbReference type="ARBA" id="ARBA00010062"/>
    </source>
</evidence>
<keyword evidence="3 6" id="KW-0479">Metal-binding</keyword>
<proteinExistence type="inferred from homology"/>
<protein>
    <submittedName>
        <fullName evidence="9">Cytochrome c</fullName>
    </submittedName>
</protein>
<dbReference type="InterPro" id="IPR028081">
    <property type="entry name" value="Leu-bd"/>
</dbReference>
<name>A0A6V8MIK5_9BACT</name>
<dbReference type="SUPFAM" id="SSF46626">
    <property type="entry name" value="Cytochrome c"/>
    <property type="match status" value="1"/>
</dbReference>
<feature type="domain" description="Cytochrome c" evidence="8">
    <location>
        <begin position="37"/>
        <end position="173"/>
    </location>
</feature>
<dbReference type="Proteomes" id="UP000556026">
    <property type="component" value="Unassembled WGS sequence"/>
</dbReference>
<sequence length="567" mass="62478">MTIPRLAVRLFPLVLLLILVPALAAAEEAVAGRPAAEALRLGEAMYQRGILPSGKPMRALVQGDLELSGTMTTCANCHMRSGLGSAEGGIFTPPTSGKKLYGPLTGQQDIPGPTMSRSMFQSPPRPAYDDASLLRALLYGVDPTGRKFSATMPRYLLEPDEARILLHYIKQLSSTTSPGITDTRMHLATIVSDGVAPQAWEAQLGPLKAFFDKEWNARLAILGSQWNARWFGSGGKPSGGLTYREVSLEVWRLKGKPETWETQLAEYYRKKPVFAVVGGMVSGSWSPVHRFCEKGKIPCLFPATELPQVAEHDLYTLYFSKGYFQEGESAAKYLSRVVELPPGREVVQVFRDDEAGRALSRGFAETWLKFGKNPVREVKLEGTGATGATFWKELAARHPGAVLLIWLPAGDLAGVEQLALAPQRPSTLFFSSTLLEDRSQALPEPLRDFSFLTWPKRLPGDGDYTRQLVRGWLGNKKLPVADLATSAQSYFITRMLSVALIDMGTDYYRDFFLDLLDCTPDQVNSSLRYPVLSFGPGQRYASKGCYIVALGKGAQPKLVKKSDWVIY</sequence>
<keyword evidence="5 6" id="KW-0408">Iron</keyword>
<dbReference type="AlphaFoldDB" id="A0A6V8MIK5"/>
<gene>
    <name evidence="9" type="ORF">GMST_19580</name>
</gene>
<evidence type="ECO:0000313" key="9">
    <source>
        <dbReference type="EMBL" id="GFO59633.1"/>
    </source>
</evidence>
<dbReference type="Pfam" id="PF13458">
    <property type="entry name" value="Peripla_BP_6"/>
    <property type="match status" value="1"/>
</dbReference>
<keyword evidence="4 7" id="KW-0732">Signal</keyword>
<dbReference type="GO" id="GO:0020037">
    <property type="term" value="F:heme binding"/>
    <property type="evidence" value="ECO:0007669"/>
    <property type="project" value="InterPro"/>
</dbReference>
<organism evidence="9 10">
    <name type="scientific">Geomonas silvestris</name>
    <dbReference type="NCBI Taxonomy" id="2740184"/>
    <lineage>
        <taxon>Bacteria</taxon>
        <taxon>Pseudomonadati</taxon>
        <taxon>Thermodesulfobacteriota</taxon>
        <taxon>Desulfuromonadia</taxon>
        <taxon>Geobacterales</taxon>
        <taxon>Geobacteraceae</taxon>
        <taxon>Geomonas</taxon>
    </lineage>
</organism>
<evidence type="ECO:0000256" key="5">
    <source>
        <dbReference type="ARBA" id="ARBA00023004"/>
    </source>
</evidence>
<dbReference type="GO" id="GO:0046872">
    <property type="term" value="F:metal ion binding"/>
    <property type="evidence" value="ECO:0007669"/>
    <property type="project" value="UniProtKB-KW"/>
</dbReference>
<dbReference type="InterPro" id="IPR028082">
    <property type="entry name" value="Peripla_BP_I"/>
</dbReference>
<evidence type="ECO:0000259" key="8">
    <source>
        <dbReference type="PROSITE" id="PS51007"/>
    </source>
</evidence>
<dbReference type="SUPFAM" id="SSF53822">
    <property type="entry name" value="Periplasmic binding protein-like I"/>
    <property type="match status" value="1"/>
</dbReference>